<dbReference type="EMBL" id="JADGMS010000015">
    <property type="protein sequence ID" value="KAF9668245.1"/>
    <property type="molecule type" value="Genomic_DNA"/>
</dbReference>
<evidence type="ECO:0000313" key="1">
    <source>
        <dbReference type="EMBL" id="KAF9668245.1"/>
    </source>
</evidence>
<evidence type="ECO:0000313" key="2">
    <source>
        <dbReference type="Proteomes" id="UP000657918"/>
    </source>
</evidence>
<accession>A0A835JJG0</accession>
<name>A0A835JJG0_9ROSI</name>
<comment type="caution">
    <text evidence="1">The sequence shown here is derived from an EMBL/GenBank/DDBJ whole genome shotgun (WGS) entry which is preliminary data.</text>
</comment>
<gene>
    <name evidence="1" type="ORF">SADUNF_Sadunf15G0109000</name>
</gene>
<proteinExistence type="predicted"/>
<protein>
    <submittedName>
        <fullName evidence="1">Uncharacterized protein</fullName>
    </submittedName>
</protein>
<organism evidence="1 2">
    <name type="scientific">Salix dunnii</name>
    <dbReference type="NCBI Taxonomy" id="1413687"/>
    <lineage>
        <taxon>Eukaryota</taxon>
        <taxon>Viridiplantae</taxon>
        <taxon>Streptophyta</taxon>
        <taxon>Embryophyta</taxon>
        <taxon>Tracheophyta</taxon>
        <taxon>Spermatophyta</taxon>
        <taxon>Magnoliopsida</taxon>
        <taxon>eudicotyledons</taxon>
        <taxon>Gunneridae</taxon>
        <taxon>Pentapetalae</taxon>
        <taxon>rosids</taxon>
        <taxon>fabids</taxon>
        <taxon>Malpighiales</taxon>
        <taxon>Salicaceae</taxon>
        <taxon>Saliceae</taxon>
        <taxon>Salix</taxon>
    </lineage>
</organism>
<dbReference type="AlphaFoldDB" id="A0A835JJG0"/>
<dbReference type="Proteomes" id="UP000657918">
    <property type="component" value="Unassembled WGS sequence"/>
</dbReference>
<sequence length="78" mass="9156">MVACTVFGHQGPANLLIHGFGAFLERYRDDIHSISKMRTDLGYYYQHDLSRLAYYAMETFNSVGFSRFRKKEFMHQLA</sequence>
<dbReference type="OrthoDB" id="408373at2759"/>
<reference evidence="1 2" key="1">
    <citation type="submission" date="2020-10" db="EMBL/GenBank/DDBJ databases">
        <title>Plant Genome Project.</title>
        <authorList>
            <person name="Zhang R.-G."/>
        </authorList>
    </citation>
    <scope>NUCLEOTIDE SEQUENCE [LARGE SCALE GENOMIC DNA]</scope>
    <source>
        <strain evidence="1">FAFU-HL-1</strain>
        <tissue evidence="1">Leaf</tissue>
    </source>
</reference>
<keyword evidence="2" id="KW-1185">Reference proteome</keyword>